<feature type="domain" description="Peptidase M16 C-terminal" evidence="2">
    <location>
        <begin position="214"/>
        <end position="389"/>
    </location>
</feature>
<feature type="domain" description="Peptidase M16 N-terminal" evidence="1">
    <location>
        <begin position="75"/>
        <end position="208"/>
    </location>
</feature>
<dbReference type="GO" id="GO:0046872">
    <property type="term" value="F:metal ion binding"/>
    <property type="evidence" value="ECO:0007669"/>
    <property type="project" value="InterPro"/>
</dbReference>
<dbReference type="PANTHER" id="PTHR11851">
    <property type="entry name" value="METALLOPROTEASE"/>
    <property type="match status" value="1"/>
</dbReference>
<dbReference type="InterPro" id="IPR007863">
    <property type="entry name" value="Peptidase_M16_C"/>
</dbReference>
<dbReference type="Pfam" id="PF05193">
    <property type="entry name" value="Peptidase_M16_C"/>
    <property type="match status" value="1"/>
</dbReference>
<proteinExistence type="predicted"/>
<name>M4HWQ7_9PROT</name>
<evidence type="ECO:0000259" key="1">
    <source>
        <dbReference type="Pfam" id="PF00675"/>
    </source>
</evidence>
<dbReference type="InterPro" id="IPR050361">
    <property type="entry name" value="MPP/UQCRC_Complex"/>
</dbReference>
<sequence length="459" mass="50021">MQSERGRSMKAKVLMAASASASRMTASLFALLALSFLFVATFVQNSQAIEIQEVKSPGGITAWLVEDYTVPIIALNFAFAGGSSQDSDAKLGVTNLLSTMLDEGAGDLDSQAFQGRLEDLTMSLSFSSGRDFFYGSFQSLQANKDHTFEMLRLAVNEPRFDNDPLERMKAQTISGIRRSLKRPDALAGLNLSKTIFPDHPYGRPSRGTEDTVAKLTSDDLKTQRAKIFAKDSLKIGVVGAISADELASVLDKVFADLPENGDLAAIPNVEPVTDKAVHVDFESPQTSIQFALPGYERHDPKFMSAFVMNHILGGGSFSSWLYDEIREQRGLAYSVGSYLVPYKHAALLMGSTGTRSDKAGEAIDIIKKQMVRMAQTGPTPAELEEAKSYLTGNYALNFDSSSSIARQLTGIQTQELGIDYIDKRNEMVEAVTLEGVREVAQDMFDGIEPTFVTVGKPLN</sequence>
<evidence type="ECO:0000259" key="2">
    <source>
        <dbReference type="Pfam" id="PF05193"/>
    </source>
</evidence>
<protein>
    <submittedName>
        <fullName evidence="3">Protease</fullName>
    </submittedName>
</protein>
<dbReference type="InterPro" id="IPR011765">
    <property type="entry name" value="Pept_M16_N"/>
</dbReference>
<keyword evidence="3" id="KW-0378">Hydrolase</keyword>
<dbReference type="AlphaFoldDB" id="M4HWQ7"/>
<dbReference type="EMBL" id="JX523950">
    <property type="protein sequence ID" value="AFT63999.1"/>
    <property type="molecule type" value="Genomic_DNA"/>
</dbReference>
<dbReference type="GO" id="GO:0008233">
    <property type="term" value="F:peptidase activity"/>
    <property type="evidence" value="ECO:0007669"/>
    <property type="project" value="UniProtKB-KW"/>
</dbReference>
<dbReference type="PANTHER" id="PTHR11851:SF224">
    <property type="entry name" value="PROCESSING PROTEASE"/>
    <property type="match status" value="1"/>
</dbReference>
<dbReference type="SUPFAM" id="SSF63411">
    <property type="entry name" value="LuxS/MPP-like metallohydrolase"/>
    <property type="match status" value="2"/>
</dbReference>
<dbReference type="Pfam" id="PF00675">
    <property type="entry name" value="Peptidase_M16"/>
    <property type="match status" value="1"/>
</dbReference>
<evidence type="ECO:0000313" key="3">
    <source>
        <dbReference type="EMBL" id="AFT63999.1"/>
    </source>
</evidence>
<accession>M4HWQ7</accession>
<dbReference type="InterPro" id="IPR011249">
    <property type="entry name" value="Metalloenz_LuxS/M16"/>
</dbReference>
<dbReference type="GO" id="GO:0006508">
    <property type="term" value="P:proteolysis"/>
    <property type="evidence" value="ECO:0007669"/>
    <property type="project" value="UniProtKB-KW"/>
</dbReference>
<keyword evidence="3" id="KW-0645">Protease</keyword>
<dbReference type="Gene3D" id="3.30.830.10">
    <property type="entry name" value="Metalloenzyme, LuxS/M16 peptidase-like"/>
    <property type="match status" value="2"/>
</dbReference>
<organism evidence="3">
    <name type="scientific">alpha proteobacterium D323</name>
    <dbReference type="NCBI Taxonomy" id="649534"/>
    <lineage>
        <taxon>Bacteria</taxon>
        <taxon>Pseudomonadati</taxon>
        <taxon>Pseudomonadota</taxon>
        <taxon>Alphaproteobacteria</taxon>
    </lineage>
</organism>
<reference evidence="3" key="1">
    <citation type="journal article" date="2013" name="Mar. Drugs">
        <title>Assessing the effectiveness of functional genetic screens for the identification of bioactive metabolites.</title>
        <authorList>
            <person name="Penesyan A."/>
            <person name="Ballestriero F."/>
            <person name="Daim M."/>
            <person name="Kjelleberg S."/>
            <person name="Thomas T."/>
            <person name="Egan S."/>
        </authorList>
    </citation>
    <scope>NUCLEOTIDE SEQUENCE</scope>
    <source>
        <strain evidence="3">D323</strain>
    </source>
</reference>